<proteinExistence type="predicted"/>
<gene>
    <name evidence="2" type="ORF">EPI10_020331</name>
</gene>
<name>A0A5B6WDY2_9ROSI</name>
<feature type="coiled-coil region" evidence="1">
    <location>
        <begin position="20"/>
        <end position="47"/>
    </location>
</feature>
<organism evidence="2 3">
    <name type="scientific">Gossypium australe</name>
    <dbReference type="NCBI Taxonomy" id="47621"/>
    <lineage>
        <taxon>Eukaryota</taxon>
        <taxon>Viridiplantae</taxon>
        <taxon>Streptophyta</taxon>
        <taxon>Embryophyta</taxon>
        <taxon>Tracheophyta</taxon>
        <taxon>Spermatophyta</taxon>
        <taxon>Magnoliopsida</taxon>
        <taxon>eudicotyledons</taxon>
        <taxon>Gunneridae</taxon>
        <taxon>Pentapetalae</taxon>
        <taxon>rosids</taxon>
        <taxon>malvids</taxon>
        <taxon>Malvales</taxon>
        <taxon>Malvaceae</taxon>
        <taxon>Malvoideae</taxon>
        <taxon>Gossypium</taxon>
    </lineage>
</organism>
<sequence length="81" mass="9327">MKRIGKVTSQYRNRNSTVELKASLNKIEELKGKIEELGIALQNSELRIGLIEASSEQWKKQLHRSQNQVRDRDYIMGEAVA</sequence>
<accession>A0A5B6WDY2</accession>
<keyword evidence="3" id="KW-1185">Reference proteome</keyword>
<reference evidence="3" key="1">
    <citation type="journal article" date="2019" name="Plant Biotechnol. J.">
        <title>Genome sequencing of the Australian wild diploid species Gossypium australe highlights disease resistance and delayed gland morphogenesis.</title>
        <authorList>
            <person name="Cai Y."/>
            <person name="Cai X."/>
            <person name="Wang Q."/>
            <person name="Wang P."/>
            <person name="Zhang Y."/>
            <person name="Cai C."/>
            <person name="Xu Y."/>
            <person name="Wang K."/>
            <person name="Zhou Z."/>
            <person name="Wang C."/>
            <person name="Geng S."/>
            <person name="Li B."/>
            <person name="Dong Q."/>
            <person name="Hou Y."/>
            <person name="Wang H."/>
            <person name="Ai P."/>
            <person name="Liu Z."/>
            <person name="Yi F."/>
            <person name="Sun M."/>
            <person name="An G."/>
            <person name="Cheng J."/>
            <person name="Zhang Y."/>
            <person name="Shi Q."/>
            <person name="Xie Y."/>
            <person name="Shi X."/>
            <person name="Chang Y."/>
            <person name="Huang F."/>
            <person name="Chen Y."/>
            <person name="Hong S."/>
            <person name="Mi L."/>
            <person name="Sun Q."/>
            <person name="Zhang L."/>
            <person name="Zhou B."/>
            <person name="Peng R."/>
            <person name="Zhang X."/>
            <person name="Liu F."/>
        </authorList>
    </citation>
    <scope>NUCLEOTIDE SEQUENCE [LARGE SCALE GENOMIC DNA]</scope>
    <source>
        <strain evidence="3">cv. PA1801</strain>
    </source>
</reference>
<keyword evidence="1" id="KW-0175">Coiled coil</keyword>
<comment type="caution">
    <text evidence="2">The sequence shown here is derived from an EMBL/GenBank/DDBJ whole genome shotgun (WGS) entry which is preliminary data.</text>
</comment>
<evidence type="ECO:0000256" key="1">
    <source>
        <dbReference type="SAM" id="Coils"/>
    </source>
</evidence>
<evidence type="ECO:0000313" key="3">
    <source>
        <dbReference type="Proteomes" id="UP000325315"/>
    </source>
</evidence>
<dbReference type="AlphaFoldDB" id="A0A5B6WDY2"/>
<evidence type="ECO:0000313" key="2">
    <source>
        <dbReference type="EMBL" id="KAA3479850.1"/>
    </source>
</evidence>
<protein>
    <submittedName>
        <fullName evidence="2">Homer protein-like protein 3-like</fullName>
    </submittedName>
</protein>
<dbReference type="EMBL" id="SMMG02000003">
    <property type="protein sequence ID" value="KAA3479850.1"/>
    <property type="molecule type" value="Genomic_DNA"/>
</dbReference>
<dbReference type="Proteomes" id="UP000325315">
    <property type="component" value="Unassembled WGS sequence"/>
</dbReference>